<evidence type="ECO:0000313" key="3">
    <source>
        <dbReference type="Proteomes" id="UP000799444"/>
    </source>
</evidence>
<organism evidence="2 3">
    <name type="scientific">Polyplosphaeria fusca</name>
    <dbReference type="NCBI Taxonomy" id="682080"/>
    <lineage>
        <taxon>Eukaryota</taxon>
        <taxon>Fungi</taxon>
        <taxon>Dikarya</taxon>
        <taxon>Ascomycota</taxon>
        <taxon>Pezizomycotina</taxon>
        <taxon>Dothideomycetes</taxon>
        <taxon>Pleosporomycetidae</taxon>
        <taxon>Pleosporales</taxon>
        <taxon>Tetraplosphaeriaceae</taxon>
        <taxon>Polyplosphaeria</taxon>
    </lineage>
</organism>
<accession>A0A9P4V5L4</accession>
<evidence type="ECO:0000313" key="2">
    <source>
        <dbReference type="EMBL" id="KAF2736500.1"/>
    </source>
</evidence>
<evidence type="ECO:0000259" key="1">
    <source>
        <dbReference type="PROSITE" id="PS51725"/>
    </source>
</evidence>
<dbReference type="SUPFAM" id="SSF54909">
    <property type="entry name" value="Dimeric alpha+beta barrel"/>
    <property type="match status" value="1"/>
</dbReference>
<gene>
    <name evidence="2" type="ORF">EJ04DRAFT_511002</name>
</gene>
<dbReference type="AlphaFoldDB" id="A0A9P4V5L4"/>
<dbReference type="InterPro" id="IPR007138">
    <property type="entry name" value="ABM_dom"/>
</dbReference>
<keyword evidence="3" id="KW-1185">Reference proteome</keyword>
<feature type="domain" description="ABM" evidence="1">
    <location>
        <begin position="8"/>
        <end position="98"/>
    </location>
</feature>
<dbReference type="Proteomes" id="UP000799444">
    <property type="component" value="Unassembled WGS sequence"/>
</dbReference>
<comment type="caution">
    <text evidence="2">The sequence shown here is derived from an EMBL/GenBank/DDBJ whole genome shotgun (WGS) entry which is preliminary data.</text>
</comment>
<proteinExistence type="predicted"/>
<sequence length="122" mass="14006">MASQNPSISLHVKLTVAPESVDKFLEALKPAYDAVIAEPKCTFFEVFQNPNAPGEFKFIENWDATVDWLQNVQLKKEYYKPYLAATEPLWLKPREMELWERMPGPNWVSVSKENLPTGYAVS</sequence>
<dbReference type="OrthoDB" id="4126315at2759"/>
<dbReference type="InterPro" id="IPR011008">
    <property type="entry name" value="Dimeric_a/b-barrel"/>
</dbReference>
<reference evidence="2" key="1">
    <citation type="journal article" date="2020" name="Stud. Mycol.">
        <title>101 Dothideomycetes genomes: a test case for predicting lifestyles and emergence of pathogens.</title>
        <authorList>
            <person name="Haridas S."/>
            <person name="Albert R."/>
            <person name="Binder M."/>
            <person name="Bloem J."/>
            <person name="Labutti K."/>
            <person name="Salamov A."/>
            <person name="Andreopoulos B."/>
            <person name="Baker S."/>
            <person name="Barry K."/>
            <person name="Bills G."/>
            <person name="Bluhm B."/>
            <person name="Cannon C."/>
            <person name="Castanera R."/>
            <person name="Culley D."/>
            <person name="Daum C."/>
            <person name="Ezra D."/>
            <person name="Gonzalez J."/>
            <person name="Henrissat B."/>
            <person name="Kuo A."/>
            <person name="Liang C."/>
            <person name="Lipzen A."/>
            <person name="Lutzoni F."/>
            <person name="Magnuson J."/>
            <person name="Mondo S."/>
            <person name="Nolan M."/>
            <person name="Ohm R."/>
            <person name="Pangilinan J."/>
            <person name="Park H.-J."/>
            <person name="Ramirez L."/>
            <person name="Alfaro M."/>
            <person name="Sun H."/>
            <person name="Tritt A."/>
            <person name="Yoshinaga Y."/>
            <person name="Zwiers L.-H."/>
            <person name="Turgeon B."/>
            <person name="Goodwin S."/>
            <person name="Spatafora J."/>
            <person name="Crous P."/>
            <person name="Grigoriev I."/>
        </authorList>
    </citation>
    <scope>NUCLEOTIDE SEQUENCE</scope>
    <source>
        <strain evidence="2">CBS 125425</strain>
    </source>
</reference>
<protein>
    <recommendedName>
        <fullName evidence="1">ABM domain-containing protein</fullName>
    </recommendedName>
</protein>
<dbReference type="PROSITE" id="PS51725">
    <property type="entry name" value="ABM"/>
    <property type="match status" value="1"/>
</dbReference>
<dbReference type="EMBL" id="ML996124">
    <property type="protein sequence ID" value="KAF2736500.1"/>
    <property type="molecule type" value="Genomic_DNA"/>
</dbReference>
<name>A0A9P4V5L4_9PLEO</name>
<dbReference type="Gene3D" id="3.30.70.100">
    <property type="match status" value="1"/>
</dbReference>
<dbReference type="Pfam" id="PF03992">
    <property type="entry name" value="ABM"/>
    <property type="match status" value="1"/>
</dbReference>